<proteinExistence type="predicted"/>
<dbReference type="InterPro" id="IPR029032">
    <property type="entry name" value="AhpD-like"/>
</dbReference>
<organism evidence="1 2">
    <name type="scientific">Hyphococcus luteus</name>
    <dbReference type="NCBI Taxonomy" id="2058213"/>
    <lineage>
        <taxon>Bacteria</taxon>
        <taxon>Pseudomonadati</taxon>
        <taxon>Pseudomonadota</taxon>
        <taxon>Alphaproteobacteria</taxon>
        <taxon>Parvularculales</taxon>
        <taxon>Parvularculaceae</taxon>
        <taxon>Hyphococcus</taxon>
    </lineage>
</organism>
<dbReference type="OrthoDB" id="287782at2"/>
<sequence length="181" mass="19649">MLKFLASKMISRFERRYDYDVSYMRYLLDVSPAAFFRFNRVGAMARQGESAPAEALFAARLCGVLAEDCGPCVQLIVSMAQDAGVDAADLSAILQRDADAMSPAVRIAFDFADAVLWRNGGDDAAREAARREWGDAGIVDLTFALQASRLYPMVKAGLGFGKTCRQVTVEGAPVEVVKHAA</sequence>
<reference evidence="1 2" key="1">
    <citation type="submission" date="2017-12" db="EMBL/GenBank/DDBJ databases">
        <authorList>
            <person name="Hurst M.R.H."/>
        </authorList>
    </citation>
    <scope>NUCLEOTIDE SEQUENCE [LARGE SCALE GENOMIC DNA]</scope>
    <source>
        <strain evidence="1 2">SY-3-19</strain>
    </source>
</reference>
<name>A0A2S7JZU6_9PROT</name>
<dbReference type="EMBL" id="PJCH01000017">
    <property type="protein sequence ID" value="PQA85736.1"/>
    <property type="molecule type" value="Genomic_DNA"/>
</dbReference>
<evidence type="ECO:0000313" key="1">
    <source>
        <dbReference type="EMBL" id="PQA85736.1"/>
    </source>
</evidence>
<comment type="caution">
    <text evidence="1">The sequence shown here is derived from an EMBL/GenBank/DDBJ whole genome shotgun (WGS) entry which is preliminary data.</text>
</comment>
<evidence type="ECO:0008006" key="3">
    <source>
        <dbReference type="Google" id="ProtNLM"/>
    </source>
</evidence>
<dbReference type="Proteomes" id="UP000239504">
    <property type="component" value="Unassembled WGS sequence"/>
</dbReference>
<dbReference type="Gene3D" id="1.20.1290.10">
    <property type="entry name" value="AhpD-like"/>
    <property type="match status" value="1"/>
</dbReference>
<evidence type="ECO:0000313" key="2">
    <source>
        <dbReference type="Proteomes" id="UP000239504"/>
    </source>
</evidence>
<dbReference type="SUPFAM" id="SSF69118">
    <property type="entry name" value="AhpD-like"/>
    <property type="match status" value="1"/>
</dbReference>
<gene>
    <name evidence="1" type="ORF">CW354_22690</name>
</gene>
<dbReference type="AlphaFoldDB" id="A0A2S7JZU6"/>
<protein>
    <recommendedName>
        <fullName evidence="3">Carboxymuconolactone decarboxylase-like domain-containing protein</fullName>
    </recommendedName>
</protein>
<accession>A0A2S7JZU6</accession>
<keyword evidence="2" id="KW-1185">Reference proteome</keyword>
<dbReference type="RefSeq" id="WP_104832375.1">
    <property type="nucleotide sequence ID" value="NZ_PJCH01000017.1"/>
</dbReference>